<evidence type="ECO:0000256" key="4">
    <source>
        <dbReference type="SAM" id="Phobius"/>
    </source>
</evidence>
<dbReference type="InterPro" id="IPR013083">
    <property type="entry name" value="Znf_RING/FYVE/PHD"/>
</dbReference>
<keyword evidence="4" id="KW-0812">Transmembrane</keyword>
<dbReference type="PROSITE" id="PS50089">
    <property type="entry name" value="ZF_RING_2"/>
    <property type="match status" value="1"/>
</dbReference>
<evidence type="ECO:0000256" key="2">
    <source>
        <dbReference type="ARBA" id="ARBA00022833"/>
    </source>
</evidence>
<protein>
    <recommendedName>
        <fullName evidence="5">RING-type domain-containing protein</fullName>
    </recommendedName>
</protein>
<dbReference type="Gene3D" id="3.30.40.10">
    <property type="entry name" value="Zinc/RING finger domain, C3HC4 (zinc finger)"/>
    <property type="match status" value="1"/>
</dbReference>
<dbReference type="AlphaFoldDB" id="A0A818V466"/>
<dbReference type="Pfam" id="PF13639">
    <property type="entry name" value="zf-RING_2"/>
    <property type="match status" value="1"/>
</dbReference>
<evidence type="ECO:0000313" key="7">
    <source>
        <dbReference type="Proteomes" id="UP000663836"/>
    </source>
</evidence>
<accession>A0A818V466</accession>
<keyword evidence="4" id="KW-0472">Membrane</keyword>
<keyword evidence="2" id="KW-0862">Zinc</keyword>
<keyword evidence="1 3" id="KW-0479">Metal-binding</keyword>
<dbReference type="SUPFAM" id="SSF57850">
    <property type="entry name" value="RING/U-box"/>
    <property type="match status" value="1"/>
</dbReference>
<organism evidence="6 7">
    <name type="scientific">Rotaria sordida</name>
    <dbReference type="NCBI Taxonomy" id="392033"/>
    <lineage>
        <taxon>Eukaryota</taxon>
        <taxon>Metazoa</taxon>
        <taxon>Spiralia</taxon>
        <taxon>Gnathifera</taxon>
        <taxon>Rotifera</taxon>
        <taxon>Eurotatoria</taxon>
        <taxon>Bdelloidea</taxon>
        <taxon>Philodinida</taxon>
        <taxon>Philodinidae</taxon>
        <taxon>Rotaria</taxon>
    </lineage>
</organism>
<gene>
    <name evidence="6" type="ORF">JBS370_LOCUS9883</name>
</gene>
<evidence type="ECO:0000256" key="3">
    <source>
        <dbReference type="PROSITE-ProRule" id="PRU00175"/>
    </source>
</evidence>
<sequence>MDTPSLLPLFSCIYYQQLPDIHKKRIGYLKKAFYIVLSTLLFAIPTETHSQMINTFFGPYHIRSHEFKQLVYAFHRSRTTFFFSTLDDIYYFIFHKIHLQVEFDEDNIEHASLHSPRIYTDDSKRTQCIATFHKVLHPDIAAIFFPGRLYVKVPTNISIKFPFDFTAFSIKTLRCIIRALGISPFEYNTMTEKQDYRLIIESNYEKNIIYFNDVVLVQCGIFVGYLKPSRYEVRKAYRSKRESYSFEFHYYDFIFDAAQIYRARFACFLGFIAYGGCLVLLLSYLGCLLFYLLEKIILIRWRVFSRYSRALQDELDRCNIKNLASLETLCNAVTTDWCPFNSRVFLLDNGRIIMLSSVFLDESYYLREEQARETAEHDFDLVRMWDQIRAAKPSFIARLRATQHQVVAKDNDQLNDCCICYDRITFNSQYAQWPCPAGHYFHLECMIKALRESNRCPLCRYEAEGVPLPDKREIQQWYMEISLTTSMMEWRELHPNDS</sequence>
<proteinExistence type="predicted"/>
<keyword evidence="1 3" id="KW-0863">Zinc-finger</keyword>
<dbReference type="Proteomes" id="UP000663836">
    <property type="component" value="Unassembled WGS sequence"/>
</dbReference>
<name>A0A818V466_9BILA</name>
<dbReference type="InterPro" id="IPR001841">
    <property type="entry name" value="Znf_RING"/>
</dbReference>
<feature type="transmembrane region" description="Helical" evidence="4">
    <location>
        <begin position="268"/>
        <end position="293"/>
    </location>
</feature>
<dbReference type="GO" id="GO:0008270">
    <property type="term" value="F:zinc ion binding"/>
    <property type="evidence" value="ECO:0007669"/>
    <property type="project" value="UniProtKB-KW"/>
</dbReference>
<reference evidence="6" key="1">
    <citation type="submission" date="2021-02" db="EMBL/GenBank/DDBJ databases">
        <authorList>
            <person name="Nowell W R."/>
        </authorList>
    </citation>
    <scope>NUCLEOTIDE SEQUENCE</scope>
</reference>
<evidence type="ECO:0000313" key="6">
    <source>
        <dbReference type="EMBL" id="CAF3706948.1"/>
    </source>
</evidence>
<evidence type="ECO:0000259" key="5">
    <source>
        <dbReference type="PROSITE" id="PS50089"/>
    </source>
</evidence>
<feature type="domain" description="RING-type" evidence="5">
    <location>
        <begin position="417"/>
        <end position="460"/>
    </location>
</feature>
<evidence type="ECO:0000256" key="1">
    <source>
        <dbReference type="ARBA" id="ARBA00022771"/>
    </source>
</evidence>
<comment type="caution">
    <text evidence="6">The sequence shown here is derived from an EMBL/GenBank/DDBJ whole genome shotgun (WGS) entry which is preliminary data.</text>
</comment>
<keyword evidence="4" id="KW-1133">Transmembrane helix</keyword>
<dbReference type="EMBL" id="CAJOBD010000692">
    <property type="protein sequence ID" value="CAF3706948.1"/>
    <property type="molecule type" value="Genomic_DNA"/>
</dbReference>